<dbReference type="EMBL" id="JXXN02006934">
    <property type="protein sequence ID" value="THD19242.1"/>
    <property type="molecule type" value="Genomic_DNA"/>
</dbReference>
<evidence type="ECO:0000313" key="4">
    <source>
        <dbReference type="Proteomes" id="UP000230066"/>
    </source>
</evidence>
<dbReference type="Pfam" id="PF00625">
    <property type="entry name" value="Guanylate_kin"/>
    <property type="match status" value="1"/>
</dbReference>
<dbReference type="InterPro" id="IPR050716">
    <property type="entry name" value="MAGUK"/>
</dbReference>
<feature type="compositionally biased region" description="Polar residues" evidence="1">
    <location>
        <begin position="242"/>
        <end position="254"/>
    </location>
</feature>
<gene>
    <name evidence="3" type="ORF">D915_009587</name>
</gene>
<proteinExistence type="predicted"/>
<organism evidence="3 4">
    <name type="scientific">Fasciola hepatica</name>
    <name type="common">Liver fluke</name>
    <dbReference type="NCBI Taxonomy" id="6192"/>
    <lineage>
        <taxon>Eukaryota</taxon>
        <taxon>Metazoa</taxon>
        <taxon>Spiralia</taxon>
        <taxon>Lophotrochozoa</taxon>
        <taxon>Platyhelminthes</taxon>
        <taxon>Trematoda</taxon>
        <taxon>Digenea</taxon>
        <taxon>Plagiorchiida</taxon>
        <taxon>Echinostomata</taxon>
        <taxon>Echinostomatoidea</taxon>
        <taxon>Fasciolidae</taxon>
        <taxon>Fasciola</taxon>
    </lineage>
</organism>
<feature type="non-terminal residue" evidence="3">
    <location>
        <position position="1"/>
    </location>
</feature>
<dbReference type="InterPro" id="IPR020590">
    <property type="entry name" value="Guanylate_kinase_CS"/>
</dbReference>
<dbReference type="InterPro" id="IPR027417">
    <property type="entry name" value="P-loop_NTPase"/>
</dbReference>
<dbReference type="Proteomes" id="UP000230066">
    <property type="component" value="Unassembled WGS sequence"/>
</dbReference>
<evidence type="ECO:0000256" key="1">
    <source>
        <dbReference type="SAM" id="MobiDB-lite"/>
    </source>
</evidence>
<dbReference type="PANTHER" id="PTHR23122">
    <property type="entry name" value="MEMBRANE-ASSOCIATED GUANYLATE KINASE MAGUK"/>
    <property type="match status" value="1"/>
</dbReference>
<protein>
    <submittedName>
        <fullName evidence="3">MAGUK p55 subfamily member 7</fullName>
    </submittedName>
</protein>
<evidence type="ECO:0000313" key="3">
    <source>
        <dbReference type="EMBL" id="THD19242.1"/>
    </source>
</evidence>
<feature type="domain" description="Guanylate kinase-like" evidence="2">
    <location>
        <begin position="1"/>
        <end position="224"/>
    </location>
</feature>
<feature type="region of interest" description="Disordered" evidence="1">
    <location>
        <begin position="242"/>
        <end position="264"/>
    </location>
</feature>
<dbReference type="AlphaFoldDB" id="A0A4E0RR12"/>
<dbReference type="Gene3D" id="3.30.63.10">
    <property type="entry name" value="Guanylate Kinase phosphate binding domain"/>
    <property type="match status" value="1"/>
</dbReference>
<dbReference type="PROSITE" id="PS50052">
    <property type="entry name" value="GUANYLATE_KINASE_2"/>
    <property type="match status" value="1"/>
</dbReference>
<name>A0A4E0RR12_FASHE</name>
<feature type="region of interest" description="Disordered" evidence="1">
    <location>
        <begin position="107"/>
        <end position="149"/>
    </location>
</feature>
<evidence type="ECO:0000259" key="2">
    <source>
        <dbReference type="PROSITE" id="PS50052"/>
    </source>
</evidence>
<dbReference type="PROSITE" id="PS00856">
    <property type="entry name" value="GUANYLATE_KINASE_1"/>
    <property type="match status" value="1"/>
</dbReference>
<dbReference type="SUPFAM" id="SSF52540">
    <property type="entry name" value="P-loop containing nucleoside triphosphate hydrolases"/>
    <property type="match status" value="1"/>
</dbReference>
<dbReference type="InterPro" id="IPR008144">
    <property type="entry name" value="Guanylate_kin-like_dom"/>
</dbReference>
<accession>A0A4E0RR12</accession>
<keyword evidence="4" id="KW-1185">Reference proteome</keyword>
<dbReference type="SMART" id="SM00072">
    <property type="entry name" value="GuKc"/>
    <property type="match status" value="1"/>
</dbReference>
<comment type="caution">
    <text evidence="3">The sequence shown here is derived from an EMBL/GenBank/DDBJ whole genome shotgun (WGS) entry which is preliminary data.</text>
</comment>
<reference evidence="3" key="1">
    <citation type="submission" date="2019-03" db="EMBL/GenBank/DDBJ databases">
        <title>Improved annotation for the trematode Fasciola hepatica.</title>
        <authorList>
            <person name="Choi Y.-J."/>
            <person name="Martin J."/>
            <person name="Mitreva M."/>
        </authorList>
    </citation>
    <scope>NUCLEOTIDE SEQUENCE [LARGE SCALE GENOMIC DNA]</scope>
</reference>
<dbReference type="Gene3D" id="3.40.50.300">
    <property type="entry name" value="P-loop containing nucleotide triphosphate hydrolases"/>
    <property type="match status" value="2"/>
</dbReference>
<sequence length="264" mass="29347">TVTTRDPRPGEIHGVDYLFVTRDEFHTFLDADSLIDQSGGTKDEMTGLCLDAVLEIIQAGQVAVFEADYRNLPQIRTATLKPLIVFVKPPSLEVLIETRQLINMSPRPADPNVCSPQSSPARSVPTTPRLTSANRPNRALGPSMGRPRLDMRHRSDEQLRLLGSSTGSSSVTDLLSRNKLTEAQLHDMLKTAARMEVTHGHLFDYVLINDDLPFALEQLSELAYRLETEALWVPRHWVQSNSDAQSLNESNSNPLDVPVEAAEK</sequence>
<dbReference type="InterPro" id="IPR008145">
    <property type="entry name" value="GK/Ca_channel_bsu"/>
</dbReference>
<feature type="compositionally biased region" description="Polar residues" evidence="1">
    <location>
        <begin position="114"/>
        <end position="135"/>
    </location>
</feature>